<gene>
    <name evidence="1" type="ORF">G1C95_1084</name>
</gene>
<comment type="caution">
    <text evidence="1">The sequence shown here is derived from an EMBL/GenBank/DDBJ whole genome shotgun (WGS) entry which is preliminary data.</text>
</comment>
<dbReference type="Proteomes" id="UP000532194">
    <property type="component" value="Unassembled WGS sequence"/>
</dbReference>
<proteinExistence type="predicted"/>
<evidence type="ECO:0000313" key="1">
    <source>
        <dbReference type="EMBL" id="NMM93897.1"/>
    </source>
</evidence>
<keyword evidence="2" id="KW-1185">Reference proteome</keyword>
<reference evidence="1 2" key="1">
    <citation type="submission" date="2020-02" db="EMBL/GenBank/DDBJ databases">
        <title>Characterization of phylogenetic diversity of novel bifidobacterial species isolated in Czech ZOOs.</title>
        <authorList>
            <person name="Lugli G.A."/>
            <person name="Vera N.B."/>
            <person name="Ventura M."/>
        </authorList>
    </citation>
    <scope>NUCLEOTIDE SEQUENCE [LARGE SCALE GENOMIC DNA]</scope>
    <source>
        <strain evidence="1 2">DSM 109957</strain>
    </source>
</reference>
<protein>
    <submittedName>
        <fullName evidence="1">Uncharacterized protein</fullName>
    </submittedName>
</protein>
<dbReference type="AlphaFoldDB" id="A0A7Y0EP80"/>
<accession>A0A7Y0EP80</accession>
<name>A0A7Y0EP80_9BIFI</name>
<evidence type="ECO:0000313" key="2">
    <source>
        <dbReference type="Proteomes" id="UP000532194"/>
    </source>
</evidence>
<dbReference type="EMBL" id="JAAIII010000003">
    <property type="protein sequence ID" value="NMM93897.1"/>
    <property type="molecule type" value="Genomic_DNA"/>
</dbReference>
<organism evidence="1 2">
    <name type="scientific">Bifidobacterium oedipodis</name>
    <dbReference type="NCBI Taxonomy" id="2675322"/>
    <lineage>
        <taxon>Bacteria</taxon>
        <taxon>Bacillati</taxon>
        <taxon>Actinomycetota</taxon>
        <taxon>Actinomycetes</taxon>
        <taxon>Bifidobacteriales</taxon>
        <taxon>Bifidobacteriaceae</taxon>
        <taxon>Bifidobacterium</taxon>
    </lineage>
</organism>
<sequence>MGYYSDYSGGFTVSGLGSDINVVSNRVEETLADDSLSFMVTHGDGEDVFDVEVTSDSTKWYGWVDDLKRLDCLVHYAGGRLSGCVERHGEEWDDLQRAVFTDDGVRVDTARIVWPDGTDV</sequence>
<dbReference type="RefSeq" id="WP_169171949.1">
    <property type="nucleotide sequence ID" value="NZ_JAAIII010000003.1"/>
</dbReference>